<dbReference type="Pfam" id="PF01557">
    <property type="entry name" value="FAA_hydrolase"/>
    <property type="match status" value="1"/>
</dbReference>
<accession>A0ABV8RWQ5</accession>
<dbReference type="PANTHER" id="PTHR42796:SF4">
    <property type="entry name" value="FUMARYLACETOACETATE HYDROLASE DOMAIN-CONTAINING PROTEIN 2A"/>
    <property type="match status" value="1"/>
</dbReference>
<gene>
    <name evidence="5" type="ORF">ACFO0J_04465</name>
</gene>
<comment type="caution">
    <text evidence="5">The sequence shown here is derived from an EMBL/GenBank/DDBJ whole genome shotgun (WGS) entry which is preliminary data.</text>
</comment>
<dbReference type="InterPro" id="IPR011234">
    <property type="entry name" value="Fumarylacetoacetase-like_C"/>
</dbReference>
<comment type="similarity">
    <text evidence="2">Belongs to the FAH family.</text>
</comment>
<dbReference type="SUPFAM" id="SSF56529">
    <property type="entry name" value="FAH"/>
    <property type="match status" value="1"/>
</dbReference>
<dbReference type="RefSeq" id="WP_376811844.1">
    <property type="nucleotide sequence ID" value="NZ_JBHSDY010000002.1"/>
</dbReference>
<evidence type="ECO:0000256" key="1">
    <source>
        <dbReference type="ARBA" id="ARBA00001946"/>
    </source>
</evidence>
<protein>
    <submittedName>
        <fullName evidence="5">Fumarylacetoacetate hydrolase family protein</fullName>
    </submittedName>
</protein>
<feature type="domain" description="Fumarylacetoacetase-like C-terminal" evidence="4">
    <location>
        <begin position="80"/>
        <end position="287"/>
    </location>
</feature>
<evidence type="ECO:0000256" key="3">
    <source>
        <dbReference type="ARBA" id="ARBA00022723"/>
    </source>
</evidence>
<dbReference type="Gene3D" id="3.90.850.10">
    <property type="entry name" value="Fumarylacetoacetase-like, C-terminal domain"/>
    <property type="match status" value="1"/>
</dbReference>
<evidence type="ECO:0000313" key="5">
    <source>
        <dbReference type="EMBL" id="MFC4297292.1"/>
    </source>
</evidence>
<proteinExistence type="inferred from homology"/>
<keyword evidence="3" id="KW-0479">Metal-binding</keyword>
<name>A0ABV8RWQ5_9BURK</name>
<comment type="cofactor">
    <cofactor evidence="1">
        <name>Mg(2+)</name>
        <dbReference type="ChEBI" id="CHEBI:18420"/>
    </cofactor>
</comment>
<evidence type="ECO:0000256" key="2">
    <source>
        <dbReference type="ARBA" id="ARBA00010211"/>
    </source>
</evidence>
<dbReference type="PANTHER" id="PTHR42796">
    <property type="entry name" value="FUMARYLACETOACETATE HYDROLASE DOMAIN-CONTAINING PROTEIN 2A-RELATED"/>
    <property type="match status" value="1"/>
</dbReference>
<dbReference type="EMBL" id="JBHSDY010000002">
    <property type="protein sequence ID" value="MFC4297292.1"/>
    <property type="molecule type" value="Genomic_DNA"/>
</dbReference>
<reference evidence="6" key="1">
    <citation type="journal article" date="2019" name="Int. J. Syst. Evol. Microbiol.">
        <title>The Global Catalogue of Microorganisms (GCM) 10K type strain sequencing project: providing services to taxonomists for standard genome sequencing and annotation.</title>
        <authorList>
            <consortium name="The Broad Institute Genomics Platform"/>
            <consortium name="The Broad Institute Genome Sequencing Center for Infectious Disease"/>
            <person name="Wu L."/>
            <person name="Ma J."/>
        </authorList>
    </citation>
    <scope>NUCLEOTIDE SEQUENCE [LARGE SCALE GENOMIC DNA]</scope>
    <source>
        <strain evidence="6">CGMCC 1.19029</strain>
    </source>
</reference>
<keyword evidence="6" id="KW-1185">Reference proteome</keyword>
<dbReference type="Proteomes" id="UP001595756">
    <property type="component" value="Unassembled WGS sequence"/>
</dbReference>
<dbReference type="InterPro" id="IPR051121">
    <property type="entry name" value="FAH"/>
</dbReference>
<keyword evidence="5" id="KW-0378">Hydrolase</keyword>
<evidence type="ECO:0000313" key="6">
    <source>
        <dbReference type="Proteomes" id="UP001595756"/>
    </source>
</evidence>
<organism evidence="5 6">
    <name type="scientific">Castellaniella hirudinis</name>
    <dbReference type="NCBI Taxonomy" id="1144617"/>
    <lineage>
        <taxon>Bacteria</taxon>
        <taxon>Pseudomonadati</taxon>
        <taxon>Pseudomonadota</taxon>
        <taxon>Betaproteobacteria</taxon>
        <taxon>Burkholderiales</taxon>
        <taxon>Alcaligenaceae</taxon>
        <taxon>Castellaniella</taxon>
    </lineage>
</organism>
<dbReference type="InterPro" id="IPR036663">
    <property type="entry name" value="Fumarylacetoacetase_C_sf"/>
</dbReference>
<evidence type="ECO:0000259" key="4">
    <source>
        <dbReference type="Pfam" id="PF01557"/>
    </source>
</evidence>
<sequence length="290" mass="31378">MKLVTFDHAGKTQPGVLKGDSIVSLAPAGLPTGRHGDLLEILHGGKQAMDAVRAAASAPDAVTIPLDAVRLRAPVLQPGKIIGIGLNYIDHCREANLQVPEVPVLFAKFPSSVVGPDDDIVFSRKICSEVDYEVELGVVIGTKAHKIGEAEALDHVAGYSIAHDVSARDLQFREAKQWDHGKSIDTFCPWGPYLATPEDIPDPQNLDLRLFLNGQELQTSNTKNMIFSVARLVSFISQSITLEPGDLIVTGTPFGVGFSRNPPIYLKDGDECVLEISGLGRLRNKVREID</sequence>
<dbReference type="GO" id="GO:0016787">
    <property type="term" value="F:hydrolase activity"/>
    <property type="evidence" value="ECO:0007669"/>
    <property type="project" value="UniProtKB-KW"/>
</dbReference>